<dbReference type="PROSITE" id="PS50830">
    <property type="entry name" value="TNASE_3"/>
    <property type="match status" value="1"/>
</dbReference>
<reference evidence="2 3" key="1">
    <citation type="submission" date="2020-07" db="EMBL/GenBank/DDBJ databases">
        <title>Roseicoccus Jingziensis gen. nov., sp. nov., isolated from coastal seawater.</title>
        <authorList>
            <person name="Feng X."/>
        </authorList>
    </citation>
    <scope>NUCLEOTIDE SEQUENCE [LARGE SCALE GENOMIC DNA]</scope>
    <source>
        <strain evidence="2 3">N1E253</strain>
    </source>
</reference>
<sequence length="222" mass="24852">MASERKPGRMKGLAICALVAIACYIYLERVPPSSGEGSSELSPVVIDAGSPYDLLSAATLVDHRHNDGDSFWVKHETGETEFRLYYVDTPESRAKTYRNGENNHRRIAQQGDYFGGLDQKQCTRIGAEAKEFVLNLLRAGKFRVATRWESVYGSPRKYAFVLVTIDGRECYLHEVLVARGFARIHTKPAVMPDGTSTQQQKKRLATIEADARSRRLGAWGIK</sequence>
<dbReference type="SUPFAM" id="SSF50199">
    <property type="entry name" value="Staphylococcal nuclease"/>
    <property type="match status" value="1"/>
</dbReference>
<dbReference type="Gene3D" id="2.40.50.90">
    <property type="match status" value="1"/>
</dbReference>
<dbReference type="Pfam" id="PF00565">
    <property type="entry name" value="SNase"/>
    <property type="match status" value="1"/>
</dbReference>
<comment type="caution">
    <text evidence="2">The sequence shown here is derived from an EMBL/GenBank/DDBJ whole genome shotgun (WGS) entry which is preliminary data.</text>
</comment>
<dbReference type="InterPro" id="IPR016071">
    <property type="entry name" value="Staphylococal_nuclease_OB-fold"/>
</dbReference>
<gene>
    <name evidence="2" type="ORF">HW115_15455</name>
</gene>
<accession>A0A851GIK4</accession>
<evidence type="ECO:0000313" key="2">
    <source>
        <dbReference type="EMBL" id="NWK57019.1"/>
    </source>
</evidence>
<organism evidence="2 3">
    <name type="scientific">Oceaniferula marina</name>
    <dbReference type="NCBI Taxonomy" id="2748318"/>
    <lineage>
        <taxon>Bacteria</taxon>
        <taxon>Pseudomonadati</taxon>
        <taxon>Verrucomicrobiota</taxon>
        <taxon>Verrucomicrobiia</taxon>
        <taxon>Verrucomicrobiales</taxon>
        <taxon>Verrucomicrobiaceae</taxon>
        <taxon>Oceaniferula</taxon>
    </lineage>
</organism>
<dbReference type="RefSeq" id="WP_178933849.1">
    <property type="nucleotide sequence ID" value="NZ_JACBAZ010000007.1"/>
</dbReference>
<dbReference type="Proteomes" id="UP000557872">
    <property type="component" value="Unassembled WGS sequence"/>
</dbReference>
<dbReference type="EMBL" id="JACBAZ010000007">
    <property type="protein sequence ID" value="NWK57019.1"/>
    <property type="molecule type" value="Genomic_DNA"/>
</dbReference>
<protein>
    <submittedName>
        <fullName evidence="2">Thermonuclease family protein</fullName>
    </submittedName>
</protein>
<dbReference type="AlphaFoldDB" id="A0A851GIK4"/>
<dbReference type="PROSITE" id="PS51257">
    <property type="entry name" value="PROKAR_LIPOPROTEIN"/>
    <property type="match status" value="1"/>
</dbReference>
<feature type="domain" description="TNase-like" evidence="1">
    <location>
        <begin position="67"/>
        <end position="221"/>
    </location>
</feature>
<evidence type="ECO:0000259" key="1">
    <source>
        <dbReference type="PROSITE" id="PS50830"/>
    </source>
</evidence>
<dbReference type="InterPro" id="IPR035437">
    <property type="entry name" value="SNase_OB-fold_sf"/>
</dbReference>
<evidence type="ECO:0000313" key="3">
    <source>
        <dbReference type="Proteomes" id="UP000557872"/>
    </source>
</evidence>
<name>A0A851GIK4_9BACT</name>
<keyword evidence="3" id="KW-1185">Reference proteome</keyword>
<proteinExistence type="predicted"/>